<dbReference type="InterPro" id="IPR011009">
    <property type="entry name" value="Kinase-like_dom_sf"/>
</dbReference>
<keyword evidence="2" id="KW-0418">Kinase</keyword>
<organism evidence="2 3">
    <name type="scientific">Tritrichomonas foetus</name>
    <dbReference type="NCBI Taxonomy" id="1144522"/>
    <lineage>
        <taxon>Eukaryota</taxon>
        <taxon>Metamonada</taxon>
        <taxon>Parabasalia</taxon>
        <taxon>Tritrichomonadida</taxon>
        <taxon>Tritrichomonadidae</taxon>
        <taxon>Tritrichomonas</taxon>
    </lineage>
</organism>
<name>A0A1J4JX47_9EUKA</name>
<proteinExistence type="predicted"/>
<dbReference type="Proteomes" id="UP000179807">
    <property type="component" value="Unassembled WGS sequence"/>
</dbReference>
<keyword evidence="3" id="KW-1185">Reference proteome</keyword>
<reference evidence="2" key="1">
    <citation type="submission" date="2016-10" db="EMBL/GenBank/DDBJ databases">
        <authorList>
            <person name="Benchimol M."/>
            <person name="Almeida L.G."/>
            <person name="Vasconcelos A.T."/>
            <person name="Perreira-Neves A."/>
            <person name="Rosa I.A."/>
            <person name="Tasca T."/>
            <person name="Bogo M.R."/>
            <person name="de Souza W."/>
        </authorList>
    </citation>
    <scope>NUCLEOTIDE SEQUENCE [LARGE SCALE GENOMIC DNA]</scope>
    <source>
        <strain evidence="2">K</strain>
    </source>
</reference>
<accession>A0A1J4JX47</accession>
<comment type="caution">
    <text evidence="2">The sequence shown here is derived from an EMBL/GenBank/DDBJ whole genome shotgun (WGS) entry which is preliminary data.</text>
</comment>
<dbReference type="VEuPathDB" id="TrichDB:TRFO_07311"/>
<dbReference type="OrthoDB" id="1034557at2759"/>
<evidence type="ECO:0000313" key="2">
    <source>
        <dbReference type="EMBL" id="OHT02110.1"/>
    </source>
</evidence>
<dbReference type="GO" id="GO:0005524">
    <property type="term" value="F:ATP binding"/>
    <property type="evidence" value="ECO:0007669"/>
    <property type="project" value="InterPro"/>
</dbReference>
<dbReference type="RefSeq" id="XP_068355246.1">
    <property type="nucleotide sequence ID" value="XM_068493600.1"/>
</dbReference>
<sequence>MKQKQTKEFKDSDPTGRYFRRSEIEHFSSHCWTYRAYDSVDGLDISWVQYQIPTAPAAEKLDYYTSLDFQQLMKMKTWWTSPDKTVLFIITESLGSCTIFDFLERQDSVYRPKAISRWFKAVLQALNYLHQRNIIHGKVRLSEIFIKPSSGTVKLSHPISRMNFMDKDEIIVSCYMAPEELENVISIRGDIWQFGIGLTEAVTRQKPFSECKSSMELITRLASYTPPKAVESIGDPILKDLIMKCLQPPENRPTAEQLLSHQFFTMDFSAPQPQADTGKGSMSLIDLSPYQEIRSE</sequence>
<dbReference type="SUPFAM" id="SSF56112">
    <property type="entry name" value="Protein kinase-like (PK-like)"/>
    <property type="match status" value="1"/>
</dbReference>
<dbReference type="AlphaFoldDB" id="A0A1J4JX47"/>
<dbReference type="InterPro" id="IPR050588">
    <property type="entry name" value="WNK_Ser-Thr_kinase"/>
</dbReference>
<evidence type="ECO:0000259" key="1">
    <source>
        <dbReference type="PROSITE" id="PS50011"/>
    </source>
</evidence>
<evidence type="ECO:0000313" key="3">
    <source>
        <dbReference type="Proteomes" id="UP000179807"/>
    </source>
</evidence>
<dbReference type="PANTHER" id="PTHR13902">
    <property type="entry name" value="SERINE/THREONINE-PROTEIN KINASE WNK WITH NO LYSINE -RELATED"/>
    <property type="match status" value="1"/>
</dbReference>
<protein>
    <submittedName>
        <fullName evidence="2">Serine/threonine-protein kinase WNK5</fullName>
    </submittedName>
</protein>
<gene>
    <name evidence="2" type="primary">WNK5</name>
    <name evidence="2" type="ORF">TRFO_07311</name>
</gene>
<dbReference type="GO" id="GO:0004672">
    <property type="term" value="F:protein kinase activity"/>
    <property type="evidence" value="ECO:0007669"/>
    <property type="project" value="InterPro"/>
</dbReference>
<dbReference type="EMBL" id="MLAK01000882">
    <property type="protein sequence ID" value="OHT02110.1"/>
    <property type="molecule type" value="Genomic_DNA"/>
</dbReference>
<dbReference type="Pfam" id="PF00069">
    <property type="entry name" value="Pkinase"/>
    <property type="match status" value="1"/>
</dbReference>
<feature type="domain" description="Protein kinase" evidence="1">
    <location>
        <begin position="1"/>
        <end position="264"/>
    </location>
</feature>
<dbReference type="GeneID" id="94828304"/>
<dbReference type="PROSITE" id="PS50011">
    <property type="entry name" value="PROTEIN_KINASE_DOM"/>
    <property type="match status" value="1"/>
</dbReference>
<dbReference type="SMART" id="SM00220">
    <property type="entry name" value="S_TKc"/>
    <property type="match status" value="1"/>
</dbReference>
<dbReference type="InterPro" id="IPR000719">
    <property type="entry name" value="Prot_kinase_dom"/>
</dbReference>
<keyword evidence="2" id="KW-0808">Transferase</keyword>
<dbReference type="Gene3D" id="1.10.510.10">
    <property type="entry name" value="Transferase(Phosphotransferase) domain 1"/>
    <property type="match status" value="1"/>
</dbReference>